<accession>A0A1H8G735</accession>
<comment type="similarity">
    <text evidence="1 2">Belongs to the BioY family.</text>
</comment>
<keyword evidence="2 3" id="KW-0472">Membrane</keyword>
<evidence type="ECO:0000313" key="5">
    <source>
        <dbReference type="Proteomes" id="UP000199512"/>
    </source>
</evidence>
<dbReference type="AlphaFoldDB" id="A0A1H8G735"/>
<protein>
    <recommendedName>
        <fullName evidence="2">Biotin transporter</fullName>
    </recommendedName>
</protein>
<dbReference type="Gene3D" id="1.10.1760.20">
    <property type="match status" value="1"/>
</dbReference>
<evidence type="ECO:0000256" key="3">
    <source>
        <dbReference type="SAM" id="Phobius"/>
    </source>
</evidence>
<dbReference type="Pfam" id="PF02632">
    <property type="entry name" value="BioY"/>
    <property type="match status" value="1"/>
</dbReference>
<name>A0A1H8G735_9FIRM</name>
<organism evidence="4 5">
    <name type="scientific">Peptostreptococcus russellii</name>
    <dbReference type="NCBI Taxonomy" id="215200"/>
    <lineage>
        <taxon>Bacteria</taxon>
        <taxon>Bacillati</taxon>
        <taxon>Bacillota</taxon>
        <taxon>Clostridia</taxon>
        <taxon>Peptostreptococcales</taxon>
        <taxon>Peptostreptococcaceae</taxon>
        <taxon>Peptostreptococcus</taxon>
    </lineage>
</organism>
<dbReference type="PANTHER" id="PTHR34295">
    <property type="entry name" value="BIOTIN TRANSPORTER BIOY"/>
    <property type="match status" value="1"/>
</dbReference>
<feature type="transmembrane region" description="Helical" evidence="3">
    <location>
        <begin position="12"/>
        <end position="29"/>
    </location>
</feature>
<keyword evidence="2" id="KW-1003">Cell membrane</keyword>
<proteinExistence type="inferred from homology"/>
<reference evidence="4 5" key="1">
    <citation type="submission" date="2016-10" db="EMBL/GenBank/DDBJ databases">
        <authorList>
            <person name="de Groot N.N."/>
        </authorList>
    </citation>
    <scope>NUCLEOTIDE SEQUENCE [LARGE SCALE GENOMIC DNA]</scope>
    <source>
        <strain evidence="4 5">Calf135</strain>
    </source>
</reference>
<dbReference type="PIRSF" id="PIRSF016661">
    <property type="entry name" value="BioY"/>
    <property type="match status" value="1"/>
</dbReference>
<dbReference type="Proteomes" id="UP000199512">
    <property type="component" value="Unassembled WGS sequence"/>
</dbReference>
<dbReference type="GO" id="GO:0015225">
    <property type="term" value="F:biotin transmembrane transporter activity"/>
    <property type="evidence" value="ECO:0007669"/>
    <property type="project" value="UniProtKB-UniRule"/>
</dbReference>
<keyword evidence="3" id="KW-0812">Transmembrane</keyword>
<evidence type="ECO:0000256" key="1">
    <source>
        <dbReference type="ARBA" id="ARBA00010692"/>
    </source>
</evidence>
<feature type="transmembrane region" description="Helical" evidence="3">
    <location>
        <begin position="86"/>
        <end position="103"/>
    </location>
</feature>
<evidence type="ECO:0000313" key="4">
    <source>
        <dbReference type="EMBL" id="SEN39565.1"/>
    </source>
</evidence>
<keyword evidence="3" id="KW-1133">Transmembrane helix</keyword>
<dbReference type="STRING" id="215200.SAMN05216454_10383"/>
<keyword evidence="5" id="KW-1185">Reference proteome</keyword>
<gene>
    <name evidence="4" type="ORF">SAMN05216454_10383</name>
</gene>
<evidence type="ECO:0000256" key="2">
    <source>
        <dbReference type="PIRNR" id="PIRNR016661"/>
    </source>
</evidence>
<feature type="transmembrane region" description="Helical" evidence="3">
    <location>
        <begin position="35"/>
        <end position="51"/>
    </location>
</feature>
<dbReference type="InterPro" id="IPR003784">
    <property type="entry name" value="BioY"/>
</dbReference>
<sequence length="184" mass="19861">MVKTKLNTKTMILCSFFTALIAIGAFIRIPLPVTVFSLQFTFVLLAGMILGSKGGALASLLYVVIGLIGFPIFTEGGGLGYLLKPTFGYLIAFIAASYIVGLTREKFGTQSVGKLIAGCILAMLVTYLIGTVYTYFILKNVMHNPIPYWACLASLFPFAIAKDIFSCIVVSLVAPRLLKIVNSN</sequence>
<dbReference type="RefSeq" id="WP_091974517.1">
    <property type="nucleotide sequence ID" value="NZ_CAUWDX010000010.1"/>
</dbReference>
<feature type="transmembrane region" description="Helical" evidence="3">
    <location>
        <begin position="56"/>
        <end position="74"/>
    </location>
</feature>
<comment type="subcellular location">
    <subcellularLocation>
        <location evidence="2">Cell membrane</location>
        <topology evidence="2">Multi-pass membrane protein</topology>
    </subcellularLocation>
</comment>
<dbReference type="PANTHER" id="PTHR34295:SF1">
    <property type="entry name" value="BIOTIN TRANSPORTER BIOY"/>
    <property type="match status" value="1"/>
</dbReference>
<feature type="transmembrane region" description="Helical" evidence="3">
    <location>
        <begin position="115"/>
        <end position="138"/>
    </location>
</feature>
<dbReference type="GO" id="GO:0005886">
    <property type="term" value="C:plasma membrane"/>
    <property type="evidence" value="ECO:0007669"/>
    <property type="project" value="UniProtKB-SubCell"/>
</dbReference>
<dbReference type="OrthoDB" id="9803495at2"/>
<dbReference type="EMBL" id="FODF01000003">
    <property type="protein sequence ID" value="SEN39565.1"/>
    <property type="molecule type" value="Genomic_DNA"/>
</dbReference>
<feature type="transmembrane region" description="Helical" evidence="3">
    <location>
        <begin position="158"/>
        <end position="178"/>
    </location>
</feature>
<keyword evidence="2" id="KW-0813">Transport</keyword>